<dbReference type="PRINTS" id="PR00070">
    <property type="entry name" value="DHFR"/>
</dbReference>
<comment type="pathway">
    <text evidence="1 8">Cofactor biosynthesis; tetrahydrofolate biosynthesis; 5,6,7,8-tetrahydrofolate from 7,8-dihydrofolate: step 1/1.</text>
</comment>
<evidence type="ECO:0000256" key="2">
    <source>
        <dbReference type="ARBA" id="ARBA00009539"/>
    </source>
</evidence>
<dbReference type="PANTHER" id="PTHR48069">
    <property type="entry name" value="DIHYDROFOLATE REDUCTASE"/>
    <property type="match status" value="1"/>
</dbReference>
<comment type="catalytic activity">
    <reaction evidence="8">
        <text>(6S)-5,6,7,8-tetrahydrofolate + NADP(+) = 7,8-dihydrofolate + NADPH + H(+)</text>
        <dbReference type="Rhea" id="RHEA:15009"/>
        <dbReference type="ChEBI" id="CHEBI:15378"/>
        <dbReference type="ChEBI" id="CHEBI:57451"/>
        <dbReference type="ChEBI" id="CHEBI:57453"/>
        <dbReference type="ChEBI" id="CHEBI:57783"/>
        <dbReference type="ChEBI" id="CHEBI:58349"/>
        <dbReference type="EC" id="1.5.1.3"/>
    </reaction>
</comment>
<dbReference type="PIRSF" id="PIRSF000194">
    <property type="entry name" value="DHFR"/>
    <property type="match status" value="1"/>
</dbReference>
<dbReference type="SUPFAM" id="SSF53597">
    <property type="entry name" value="Dihydrofolate reductase-like"/>
    <property type="match status" value="1"/>
</dbReference>
<dbReference type="InterPro" id="IPR001796">
    <property type="entry name" value="DHFR_dom"/>
</dbReference>
<keyword evidence="4 8" id="KW-0554">One-carbon metabolism</keyword>
<evidence type="ECO:0000256" key="9">
    <source>
        <dbReference type="RuleBase" id="RU004474"/>
    </source>
</evidence>
<dbReference type="CDD" id="cd00209">
    <property type="entry name" value="DHFR"/>
    <property type="match status" value="1"/>
</dbReference>
<evidence type="ECO:0000256" key="7">
    <source>
        <dbReference type="ARBA" id="ARBA00025067"/>
    </source>
</evidence>
<feature type="domain" description="DHFR" evidence="10">
    <location>
        <begin position="5"/>
        <end position="161"/>
    </location>
</feature>
<evidence type="ECO:0000259" key="10">
    <source>
        <dbReference type="PROSITE" id="PS51330"/>
    </source>
</evidence>
<proteinExistence type="inferred from homology"/>
<evidence type="ECO:0000256" key="8">
    <source>
        <dbReference type="PIRNR" id="PIRNR000194"/>
    </source>
</evidence>
<dbReference type="InterPro" id="IPR017925">
    <property type="entry name" value="DHFR_CS"/>
</dbReference>
<dbReference type="InterPro" id="IPR024072">
    <property type="entry name" value="DHFR-like_dom_sf"/>
</dbReference>
<dbReference type="PROSITE" id="PS51330">
    <property type="entry name" value="DHFR_2"/>
    <property type="match status" value="1"/>
</dbReference>
<evidence type="ECO:0000256" key="6">
    <source>
        <dbReference type="ARBA" id="ARBA00023002"/>
    </source>
</evidence>
<dbReference type="Proteomes" id="UP001501353">
    <property type="component" value="Unassembled WGS sequence"/>
</dbReference>
<evidence type="ECO:0000256" key="1">
    <source>
        <dbReference type="ARBA" id="ARBA00004903"/>
    </source>
</evidence>
<keyword evidence="6 8" id="KW-0560">Oxidoreductase</keyword>
<gene>
    <name evidence="11" type="ORF">GCM10022212_27260</name>
</gene>
<comment type="caution">
    <text evidence="11">The sequence shown here is derived from an EMBL/GenBank/DDBJ whole genome shotgun (WGS) entry which is preliminary data.</text>
</comment>
<dbReference type="EC" id="1.5.1.3" evidence="3 8"/>
<dbReference type="EMBL" id="BAAAZE010000010">
    <property type="protein sequence ID" value="GAA4027682.1"/>
    <property type="molecule type" value="Genomic_DNA"/>
</dbReference>
<evidence type="ECO:0000313" key="11">
    <source>
        <dbReference type="EMBL" id="GAA4027682.1"/>
    </source>
</evidence>
<evidence type="ECO:0000256" key="4">
    <source>
        <dbReference type="ARBA" id="ARBA00022563"/>
    </source>
</evidence>
<keyword evidence="5 8" id="KW-0521">NADP</keyword>
<evidence type="ECO:0000256" key="3">
    <source>
        <dbReference type="ARBA" id="ARBA00012856"/>
    </source>
</evidence>
<dbReference type="PROSITE" id="PS00075">
    <property type="entry name" value="DHFR_1"/>
    <property type="match status" value="1"/>
</dbReference>
<comment type="function">
    <text evidence="7 8">Key enzyme in folate metabolism. Catalyzes an essential reaction for de novo glycine and purine synthesis, and for DNA precursor synthesis.</text>
</comment>
<keyword evidence="12" id="KW-1185">Reference proteome</keyword>
<dbReference type="PANTHER" id="PTHR48069:SF3">
    <property type="entry name" value="DIHYDROFOLATE REDUCTASE"/>
    <property type="match status" value="1"/>
</dbReference>
<organism evidence="11 12">
    <name type="scientific">Actimicrobium antarcticum</name>
    <dbReference type="NCBI Taxonomy" id="1051899"/>
    <lineage>
        <taxon>Bacteria</taxon>
        <taxon>Pseudomonadati</taxon>
        <taxon>Pseudomonadota</taxon>
        <taxon>Betaproteobacteria</taxon>
        <taxon>Burkholderiales</taxon>
        <taxon>Oxalobacteraceae</taxon>
        <taxon>Actimicrobium</taxon>
    </lineage>
</organism>
<dbReference type="Gene3D" id="3.40.430.10">
    <property type="entry name" value="Dihydrofolate Reductase, subunit A"/>
    <property type="match status" value="1"/>
</dbReference>
<reference evidence="12" key="1">
    <citation type="journal article" date="2019" name="Int. J. Syst. Evol. Microbiol.">
        <title>The Global Catalogue of Microorganisms (GCM) 10K type strain sequencing project: providing services to taxonomists for standard genome sequencing and annotation.</title>
        <authorList>
            <consortium name="The Broad Institute Genomics Platform"/>
            <consortium name="The Broad Institute Genome Sequencing Center for Infectious Disease"/>
            <person name="Wu L."/>
            <person name="Ma J."/>
        </authorList>
    </citation>
    <scope>NUCLEOTIDE SEQUENCE [LARGE SCALE GENOMIC DNA]</scope>
    <source>
        <strain evidence="12">JCM 16673</strain>
    </source>
</reference>
<evidence type="ECO:0000313" key="12">
    <source>
        <dbReference type="Proteomes" id="UP001501353"/>
    </source>
</evidence>
<evidence type="ECO:0000256" key="5">
    <source>
        <dbReference type="ARBA" id="ARBA00022857"/>
    </source>
</evidence>
<accession>A0ABP7TL66</accession>
<dbReference type="Pfam" id="PF00186">
    <property type="entry name" value="DHFR_1"/>
    <property type="match status" value="1"/>
</dbReference>
<protein>
    <recommendedName>
        <fullName evidence="3 8">Dihydrofolate reductase</fullName>
        <ecNumber evidence="3 8">1.5.1.3</ecNumber>
    </recommendedName>
</protein>
<comment type="similarity">
    <text evidence="2 8 9">Belongs to the dihydrofolate reductase family.</text>
</comment>
<name>A0ABP7TL66_9BURK</name>
<dbReference type="InterPro" id="IPR012259">
    <property type="entry name" value="DHFR"/>
</dbReference>
<sequence>MTMTRLTLIVATDNAGGIGIRNTLPWKLPEDLAHFKRTTSGHPILMGRKTFESIGRALPNRHNIVISRNPDWHHDGVERVASLQAALDLCAPAEVFVIGGAEIYGLALPLADRLIVTAIGQRFECDAFFPAIDPAQWRETERQSHHSDANGFDFDFVTYQRTSPTAQG</sequence>